<dbReference type="GO" id="GO:1990904">
    <property type="term" value="C:ribonucleoprotein complex"/>
    <property type="evidence" value="ECO:0007669"/>
    <property type="project" value="UniProtKB-KW"/>
</dbReference>
<keyword evidence="7" id="KW-0479">Metal-binding</keyword>
<comment type="similarity">
    <text evidence="1 7">Belongs to the bacterial ribosomal protein bL31 family. Type A subfamily.</text>
</comment>
<dbReference type="Pfam" id="PF01197">
    <property type="entry name" value="Ribosomal_L31"/>
    <property type="match status" value="1"/>
</dbReference>
<dbReference type="InterPro" id="IPR034704">
    <property type="entry name" value="Ribosomal_bL28/bL31-like_sf"/>
</dbReference>
<evidence type="ECO:0000313" key="9">
    <source>
        <dbReference type="Proteomes" id="UP000033945"/>
    </source>
</evidence>
<feature type="binding site" evidence="7">
    <location>
        <position position="19"/>
    </location>
    <ligand>
        <name>Zn(2+)</name>
        <dbReference type="ChEBI" id="CHEBI:29105"/>
    </ligand>
</feature>
<dbReference type="InterPro" id="IPR027491">
    <property type="entry name" value="Ribosomal_bL31_A"/>
</dbReference>
<evidence type="ECO:0000256" key="1">
    <source>
        <dbReference type="ARBA" id="ARBA00009296"/>
    </source>
</evidence>
<keyword evidence="3 7" id="KW-0694">RNA-binding</keyword>
<evidence type="ECO:0000313" key="8">
    <source>
        <dbReference type="EMBL" id="KKT61806.1"/>
    </source>
</evidence>
<comment type="subunit">
    <text evidence="7">Part of the 50S ribosomal subunit.</text>
</comment>
<dbReference type="PATRIC" id="fig|1618648.3.peg.887"/>
<dbReference type="PRINTS" id="PR01249">
    <property type="entry name" value="RIBOSOMALL31"/>
</dbReference>
<dbReference type="GO" id="GO:0019843">
    <property type="term" value="F:rRNA binding"/>
    <property type="evidence" value="ECO:0007669"/>
    <property type="project" value="UniProtKB-KW"/>
</dbReference>
<dbReference type="NCBIfam" id="NF000612">
    <property type="entry name" value="PRK00019.1"/>
    <property type="match status" value="1"/>
</dbReference>
<dbReference type="InterPro" id="IPR002150">
    <property type="entry name" value="Ribosomal_bL31"/>
</dbReference>
<reference evidence="8 9" key="1">
    <citation type="journal article" date="2015" name="Nature">
        <title>rRNA introns, odd ribosomes, and small enigmatic genomes across a large radiation of phyla.</title>
        <authorList>
            <person name="Brown C.T."/>
            <person name="Hug L.A."/>
            <person name="Thomas B.C."/>
            <person name="Sharon I."/>
            <person name="Castelle C.J."/>
            <person name="Singh A."/>
            <person name="Wilkins M.J."/>
            <person name="Williams K.H."/>
            <person name="Banfield J.F."/>
        </authorList>
    </citation>
    <scope>NUCLEOTIDE SEQUENCE [LARGE SCALE GENOMIC DNA]</scope>
</reference>
<feature type="binding site" evidence="7">
    <location>
        <position position="17"/>
    </location>
    <ligand>
        <name>Zn(2+)</name>
        <dbReference type="ChEBI" id="CHEBI:29105"/>
    </ligand>
</feature>
<dbReference type="GO" id="GO:0005840">
    <property type="term" value="C:ribosome"/>
    <property type="evidence" value="ECO:0007669"/>
    <property type="project" value="UniProtKB-KW"/>
</dbReference>
<evidence type="ECO:0000256" key="7">
    <source>
        <dbReference type="HAMAP-Rule" id="MF_00501"/>
    </source>
</evidence>
<name>A0A0G1IQZ8_9BACT</name>
<feature type="binding site" evidence="7">
    <location>
        <position position="40"/>
    </location>
    <ligand>
        <name>Zn(2+)</name>
        <dbReference type="ChEBI" id="CHEBI:29105"/>
    </ligand>
</feature>
<dbReference type="GO" id="GO:0006412">
    <property type="term" value="P:translation"/>
    <property type="evidence" value="ECO:0007669"/>
    <property type="project" value="UniProtKB-UniRule"/>
</dbReference>
<dbReference type="Gene3D" id="4.10.830.30">
    <property type="entry name" value="Ribosomal protein L31"/>
    <property type="match status" value="1"/>
</dbReference>
<feature type="binding site" evidence="7">
    <location>
        <position position="37"/>
    </location>
    <ligand>
        <name>Zn(2+)</name>
        <dbReference type="ChEBI" id="CHEBI:29105"/>
    </ligand>
</feature>
<evidence type="ECO:0000256" key="6">
    <source>
        <dbReference type="ARBA" id="ARBA00035687"/>
    </source>
</evidence>
<evidence type="ECO:0000256" key="3">
    <source>
        <dbReference type="ARBA" id="ARBA00022884"/>
    </source>
</evidence>
<dbReference type="InterPro" id="IPR042105">
    <property type="entry name" value="Ribosomal_bL31_sf"/>
</dbReference>
<dbReference type="Proteomes" id="UP000033945">
    <property type="component" value="Unassembled WGS sequence"/>
</dbReference>
<dbReference type="EMBL" id="LCIT01000023">
    <property type="protein sequence ID" value="KKT61806.1"/>
    <property type="molecule type" value="Genomic_DNA"/>
</dbReference>
<dbReference type="PROSITE" id="PS01143">
    <property type="entry name" value="RIBOSOMAL_L31"/>
    <property type="match status" value="1"/>
</dbReference>
<accession>A0A0G1IQZ8</accession>
<keyword evidence="7" id="KW-0862">Zinc</keyword>
<evidence type="ECO:0000256" key="4">
    <source>
        <dbReference type="ARBA" id="ARBA00022980"/>
    </source>
</evidence>
<evidence type="ECO:0000256" key="5">
    <source>
        <dbReference type="ARBA" id="ARBA00023274"/>
    </source>
</evidence>
<dbReference type="NCBIfam" id="NF001809">
    <property type="entry name" value="PRK00528.1"/>
    <property type="match status" value="1"/>
</dbReference>
<keyword evidence="4 7" id="KW-0689">Ribosomal protein</keyword>
<dbReference type="PANTHER" id="PTHR33280:SF1">
    <property type="entry name" value="LARGE RIBOSOMAL SUBUNIT PROTEIN BL31C"/>
    <property type="match status" value="1"/>
</dbReference>
<dbReference type="GO" id="GO:0046872">
    <property type="term" value="F:metal ion binding"/>
    <property type="evidence" value="ECO:0007669"/>
    <property type="project" value="UniProtKB-KW"/>
</dbReference>
<protein>
    <recommendedName>
        <fullName evidence="6 7">Large ribosomal subunit protein bL31</fullName>
    </recommendedName>
</protein>
<evidence type="ECO:0000256" key="2">
    <source>
        <dbReference type="ARBA" id="ARBA00022730"/>
    </source>
</evidence>
<dbReference type="PANTHER" id="PTHR33280">
    <property type="entry name" value="50S RIBOSOMAL PROTEIN L31, CHLOROPLASTIC"/>
    <property type="match status" value="1"/>
</dbReference>
<dbReference type="NCBIfam" id="TIGR00105">
    <property type="entry name" value="L31"/>
    <property type="match status" value="1"/>
</dbReference>
<comment type="caution">
    <text evidence="8">The sequence shown here is derived from an EMBL/GenBank/DDBJ whole genome shotgun (WGS) entry which is preliminary data.</text>
</comment>
<gene>
    <name evidence="7" type="primary">rpmE</name>
    <name evidence="8" type="ORF">UW55_C0023G0006</name>
</gene>
<dbReference type="AlphaFoldDB" id="A0A0G1IQZ8"/>
<comment type="cofactor">
    <cofactor evidence="7">
        <name>Zn(2+)</name>
        <dbReference type="ChEBI" id="CHEBI:29105"/>
    </cofactor>
    <text evidence="7">Binds 1 zinc ion per subunit.</text>
</comment>
<organism evidence="8 9">
    <name type="scientific">Candidatus Giovannonibacteria bacterium GW2011_GWA2_44_26</name>
    <dbReference type="NCBI Taxonomy" id="1618648"/>
    <lineage>
        <taxon>Bacteria</taxon>
        <taxon>Candidatus Giovannoniibacteriota</taxon>
    </lineage>
</organism>
<dbReference type="SUPFAM" id="SSF143800">
    <property type="entry name" value="L28p-like"/>
    <property type="match status" value="1"/>
</dbReference>
<proteinExistence type="inferred from homology"/>
<comment type="function">
    <text evidence="7">Binds the 23S rRNA.</text>
</comment>
<dbReference type="GO" id="GO:0003735">
    <property type="term" value="F:structural constituent of ribosome"/>
    <property type="evidence" value="ECO:0007669"/>
    <property type="project" value="InterPro"/>
</dbReference>
<keyword evidence="5 7" id="KW-0687">Ribonucleoprotein</keyword>
<dbReference type="HAMAP" id="MF_00501">
    <property type="entry name" value="Ribosomal_bL31_1"/>
    <property type="match status" value="1"/>
</dbReference>
<keyword evidence="2 7" id="KW-0699">rRNA-binding</keyword>
<sequence>MKKDIHPAYYPKATVKCGCGNSFAVGATKKEIEVEICSKCHPFFTGKKKLIDTAGRVEKFKARAAKARKNKN</sequence>